<sequence>MRRLLPYPLLGLVLFGMWVLLTGFSPGHVIIAAAVGVLGAHIMRRLAPEPPRIRFGMAMVKLTTLVIADIVRSNIAVGRIVLFSTPDRRSGFIELPIALRDPYALAALAIIITATPGTLWLQHDARSHIVLIHVLDLVDEDQWIDLIKSRYETLLMEIFE</sequence>
<dbReference type="InterPro" id="IPR002758">
    <property type="entry name" value="Cation_antiport_E"/>
</dbReference>
<dbReference type="PIRSF" id="PIRSF019239">
    <property type="entry name" value="MrpE"/>
    <property type="match status" value="1"/>
</dbReference>
<evidence type="ECO:0000256" key="1">
    <source>
        <dbReference type="ARBA" id="ARBA00004651"/>
    </source>
</evidence>
<evidence type="ECO:0000313" key="7">
    <source>
        <dbReference type="EMBL" id="QNG43480.1"/>
    </source>
</evidence>
<evidence type="ECO:0000256" key="3">
    <source>
        <dbReference type="ARBA" id="ARBA00022475"/>
    </source>
</evidence>
<keyword evidence="3" id="KW-1003">Cell membrane</keyword>
<dbReference type="GO" id="GO:0008324">
    <property type="term" value="F:monoatomic cation transmembrane transporter activity"/>
    <property type="evidence" value="ECO:0007669"/>
    <property type="project" value="InterPro"/>
</dbReference>
<dbReference type="Pfam" id="PF01899">
    <property type="entry name" value="MNHE"/>
    <property type="match status" value="1"/>
</dbReference>
<evidence type="ECO:0000256" key="6">
    <source>
        <dbReference type="ARBA" id="ARBA00023136"/>
    </source>
</evidence>
<keyword evidence="6" id="KW-0472">Membrane</keyword>
<organism evidence="7 8">
    <name type="scientific">Sphingobium yanoikuyae</name>
    <name type="common">Sphingomonas yanoikuyae</name>
    <dbReference type="NCBI Taxonomy" id="13690"/>
    <lineage>
        <taxon>Bacteria</taxon>
        <taxon>Pseudomonadati</taxon>
        <taxon>Pseudomonadota</taxon>
        <taxon>Alphaproteobacteria</taxon>
        <taxon>Sphingomonadales</taxon>
        <taxon>Sphingomonadaceae</taxon>
        <taxon>Sphingobium</taxon>
    </lineage>
</organism>
<dbReference type="EMBL" id="CP060122">
    <property type="protein sequence ID" value="QNG43480.1"/>
    <property type="molecule type" value="Genomic_DNA"/>
</dbReference>
<dbReference type="NCBIfam" id="NF006520">
    <property type="entry name" value="PRK08965.1-4"/>
    <property type="match status" value="1"/>
</dbReference>
<accession>A0A9X7YAH9</accession>
<evidence type="ECO:0000256" key="5">
    <source>
        <dbReference type="ARBA" id="ARBA00022989"/>
    </source>
</evidence>
<evidence type="ECO:0000256" key="4">
    <source>
        <dbReference type="ARBA" id="ARBA00022692"/>
    </source>
</evidence>
<dbReference type="AlphaFoldDB" id="A0A9X7YAH9"/>
<gene>
    <name evidence="7" type="ORF">H3V42_16005</name>
</gene>
<protein>
    <submittedName>
        <fullName evidence="7">Na+/H+ antiporter subunit E</fullName>
    </submittedName>
</protein>
<keyword evidence="4" id="KW-0812">Transmembrane</keyword>
<proteinExistence type="inferred from homology"/>
<evidence type="ECO:0000256" key="2">
    <source>
        <dbReference type="ARBA" id="ARBA00006228"/>
    </source>
</evidence>
<dbReference type="PANTHER" id="PTHR34584:SF1">
    <property type="entry name" value="NA(+)_H(+) ANTIPORTER SUBUNIT E1"/>
    <property type="match status" value="1"/>
</dbReference>
<comment type="similarity">
    <text evidence="2">Belongs to the CPA3 antiporters (TC 2.A.63) subunit E family.</text>
</comment>
<dbReference type="Proteomes" id="UP000515377">
    <property type="component" value="Chromosome"/>
</dbReference>
<reference evidence="7 8" key="1">
    <citation type="submission" date="2020-07" db="EMBL/GenBank/DDBJ databases">
        <title>Whole genome sequence of Sphingobium yanoikuyae A3.</title>
        <authorList>
            <person name="Han S.-S."/>
        </authorList>
    </citation>
    <scope>NUCLEOTIDE SEQUENCE [LARGE SCALE GENOMIC DNA]</scope>
    <source>
        <strain evidence="7 8">A3</strain>
    </source>
</reference>
<comment type="subcellular location">
    <subcellularLocation>
        <location evidence="1">Cell membrane</location>
        <topology evidence="1">Multi-pass membrane protein</topology>
    </subcellularLocation>
</comment>
<name>A0A9X7YAH9_SPHYA</name>
<keyword evidence="5" id="KW-1133">Transmembrane helix</keyword>
<evidence type="ECO:0000313" key="8">
    <source>
        <dbReference type="Proteomes" id="UP000515377"/>
    </source>
</evidence>
<dbReference type="GO" id="GO:0005886">
    <property type="term" value="C:plasma membrane"/>
    <property type="evidence" value="ECO:0007669"/>
    <property type="project" value="UniProtKB-SubCell"/>
</dbReference>
<dbReference type="PANTHER" id="PTHR34584">
    <property type="entry name" value="NA(+)/H(+) ANTIPORTER SUBUNIT E1"/>
    <property type="match status" value="1"/>
</dbReference>